<dbReference type="SUPFAM" id="SSF117143">
    <property type="entry name" value="Flagellar hook protein flgE"/>
    <property type="match status" value="1"/>
</dbReference>
<organism evidence="6 7">
    <name type="scientific">Aquisalinus flavus</name>
    <dbReference type="NCBI Taxonomy" id="1526572"/>
    <lineage>
        <taxon>Bacteria</taxon>
        <taxon>Pseudomonadati</taxon>
        <taxon>Pseudomonadota</taxon>
        <taxon>Alphaproteobacteria</taxon>
        <taxon>Parvularculales</taxon>
        <taxon>Parvularculaceae</taxon>
        <taxon>Aquisalinus</taxon>
    </lineage>
</organism>
<dbReference type="InterPro" id="IPR037058">
    <property type="entry name" value="Falgellar_hook_FlgE_sf"/>
</dbReference>
<dbReference type="GO" id="GO:0005829">
    <property type="term" value="C:cytosol"/>
    <property type="evidence" value="ECO:0007669"/>
    <property type="project" value="TreeGrafter"/>
</dbReference>
<dbReference type="PANTHER" id="PTHR30435:SF1">
    <property type="entry name" value="FLAGELLAR HOOK PROTEIN FLGE"/>
    <property type="match status" value="1"/>
</dbReference>
<accession>A0A8J2V2N4</accession>
<dbReference type="GO" id="GO:0071978">
    <property type="term" value="P:bacterial-type flagellum-dependent swarming motility"/>
    <property type="evidence" value="ECO:0007669"/>
    <property type="project" value="TreeGrafter"/>
</dbReference>
<gene>
    <name evidence="6" type="primary">flgE</name>
    <name evidence="6" type="ORF">GCM10011342_21460</name>
</gene>
<evidence type="ECO:0000256" key="3">
    <source>
        <dbReference type="ARBA" id="ARBA00023143"/>
    </source>
</evidence>
<sequence length="433" mass="44257">MSISSSLNAGVMGLAANASRLASISDNIANSATIGYKQSEVDFSAMVLNQGQTGYSAGGVSSRSYKNVDAEGALINTGNSTDIAVDGRGMLPVTDSNGVTASASARTLMLTPTGSFTPNDQGFMSTLSGLYLMGWPADASGNIPSVSRNSAVGLQPVNVAANQFVASPTTNINLGVNLPSSATEAGAAGSPFDLPVEYFNSLGSSETLTLSFSPTVPGAGASNAWTVSVNDSANPGAPVASFTIDFNTGLTNGGTVGTVTGGAGAAYDAATGEITINAAHGPVSLYVGTAGSRDGLTQLDAAFSPTSVTKNGSPISELQSIEIDDKGMLEAVYESGLRRTLYQIPVADVPNMNGLKSQGDQAYSLSRDSGEVYFWDSGTGAVGTTQGFTLMESTTDIAAELTDLIETQRAYSTNAKIVQTVDEMLQETTNLKR</sequence>
<keyword evidence="6" id="KW-0282">Flagellum</keyword>
<evidence type="ECO:0000259" key="5">
    <source>
        <dbReference type="Pfam" id="PF06429"/>
    </source>
</evidence>
<dbReference type="NCBIfam" id="TIGR03506">
    <property type="entry name" value="FlgEFG_subfam"/>
    <property type="match status" value="1"/>
</dbReference>
<name>A0A8J2V2N4_9PROT</name>
<keyword evidence="6" id="KW-0966">Cell projection</keyword>
<dbReference type="InterPro" id="IPR037925">
    <property type="entry name" value="FlgE/F/G-like"/>
</dbReference>
<feature type="domain" description="Flagellar basal-body/hook protein C-terminal" evidence="5">
    <location>
        <begin position="392"/>
        <end position="431"/>
    </location>
</feature>
<evidence type="ECO:0000313" key="6">
    <source>
        <dbReference type="EMBL" id="GGD12401.1"/>
    </source>
</evidence>
<keyword evidence="3 4" id="KW-0975">Bacterial flagellum</keyword>
<evidence type="ECO:0000313" key="7">
    <source>
        <dbReference type="Proteomes" id="UP000613582"/>
    </source>
</evidence>
<reference evidence="6" key="2">
    <citation type="submission" date="2020-09" db="EMBL/GenBank/DDBJ databases">
        <authorList>
            <person name="Sun Q."/>
            <person name="Zhou Y."/>
        </authorList>
    </citation>
    <scope>NUCLEOTIDE SEQUENCE</scope>
    <source>
        <strain evidence="6">CGMCC 1.12921</strain>
    </source>
</reference>
<comment type="function">
    <text evidence="4">A flexible structure which links the flagellar filament to the drive apparatus in the basal body.</text>
</comment>
<evidence type="ECO:0000256" key="1">
    <source>
        <dbReference type="ARBA" id="ARBA00004117"/>
    </source>
</evidence>
<dbReference type="AlphaFoldDB" id="A0A8J2V2N4"/>
<dbReference type="InterPro" id="IPR020013">
    <property type="entry name" value="Flagellar_FlgE/F/G"/>
</dbReference>
<reference evidence="6" key="1">
    <citation type="journal article" date="2014" name="Int. J. Syst. Evol. Microbiol.">
        <title>Complete genome sequence of Corynebacterium casei LMG S-19264T (=DSM 44701T), isolated from a smear-ripened cheese.</title>
        <authorList>
            <consortium name="US DOE Joint Genome Institute (JGI-PGF)"/>
            <person name="Walter F."/>
            <person name="Albersmeier A."/>
            <person name="Kalinowski J."/>
            <person name="Ruckert C."/>
        </authorList>
    </citation>
    <scope>NUCLEOTIDE SEQUENCE</scope>
    <source>
        <strain evidence="6">CGMCC 1.12921</strain>
    </source>
</reference>
<dbReference type="EMBL" id="BMGH01000001">
    <property type="protein sequence ID" value="GGD12401.1"/>
    <property type="molecule type" value="Genomic_DNA"/>
</dbReference>
<dbReference type="InterPro" id="IPR019776">
    <property type="entry name" value="Flagellar_basal_body_rod_CS"/>
</dbReference>
<protein>
    <recommendedName>
        <fullName evidence="4">Flagellar hook protein FlgE</fullName>
    </recommendedName>
</protein>
<dbReference type="Gene3D" id="2.60.98.20">
    <property type="entry name" value="Flagellar hook protein FlgE"/>
    <property type="match status" value="1"/>
</dbReference>
<dbReference type="Proteomes" id="UP000613582">
    <property type="component" value="Unassembled WGS sequence"/>
</dbReference>
<keyword evidence="7" id="KW-1185">Reference proteome</keyword>
<dbReference type="PANTHER" id="PTHR30435">
    <property type="entry name" value="FLAGELLAR PROTEIN"/>
    <property type="match status" value="1"/>
</dbReference>
<evidence type="ECO:0000256" key="2">
    <source>
        <dbReference type="ARBA" id="ARBA00009677"/>
    </source>
</evidence>
<dbReference type="Pfam" id="PF06429">
    <property type="entry name" value="Flg_bbr_C"/>
    <property type="match status" value="1"/>
</dbReference>
<dbReference type="PROSITE" id="PS00588">
    <property type="entry name" value="FLAGELLA_BB_ROD"/>
    <property type="match status" value="1"/>
</dbReference>
<dbReference type="InterPro" id="IPR010930">
    <property type="entry name" value="Flg_bb/hook_C_dom"/>
</dbReference>
<dbReference type="RefSeq" id="WP_188158424.1">
    <property type="nucleotide sequence ID" value="NZ_BMGH01000001.1"/>
</dbReference>
<dbReference type="GO" id="GO:0009425">
    <property type="term" value="C:bacterial-type flagellum basal body"/>
    <property type="evidence" value="ECO:0007669"/>
    <property type="project" value="UniProtKB-SubCell"/>
</dbReference>
<proteinExistence type="inferred from homology"/>
<comment type="caution">
    <text evidence="6">The sequence shown here is derived from an EMBL/GenBank/DDBJ whole genome shotgun (WGS) entry which is preliminary data.</text>
</comment>
<dbReference type="GO" id="GO:0009424">
    <property type="term" value="C:bacterial-type flagellum hook"/>
    <property type="evidence" value="ECO:0007669"/>
    <property type="project" value="TreeGrafter"/>
</dbReference>
<keyword evidence="6" id="KW-0969">Cilium</keyword>
<evidence type="ECO:0000256" key="4">
    <source>
        <dbReference type="RuleBase" id="RU362116"/>
    </source>
</evidence>
<comment type="similarity">
    <text evidence="2 4">Belongs to the flagella basal body rod proteins family.</text>
</comment>
<comment type="subcellular location">
    <subcellularLocation>
        <location evidence="1 4">Bacterial flagellum basal body</location>
    </subcellularLocation>
</comment>